<accession>A0A8J3I9Y4</accession>
<dbReference type="Proteomes" id="UP000612362">
    <property type="component" value="Unassembled WGS sequence"/>
</dbReference>
<dbReference type="AlphaFoldDB" id="A0A8J3I9Y4"/>
<keyword evidence="2" id="KW-1185">Reference proteome</keyword>
<organism evidence="1 2">
    <name type="scientific">Ktedonospora formicarum</name>
    <dbReference type="NCBI Taxonomy" id="2778364"/>
    <lineage>
        <taxon>Bacteria</taxon>
        <taxon>Bacillati</taxon>
        <taxon>Chloroflexota</taxon>
        <taxon>Ktedonobacteria</taxon>
        <taxon>Ktedonobacterales</taxon>
        <taxon>Ktedonobacteraceae</taxon>
        <taxon>Ktedonospora</taxon>
    </lineage>
</organism>
<comment type="caution">
    <text evidence="1">The sequence shown here is derived from an EMBL/GenBank/DDBJ whole genome shotgun (WGS) entry which is preliminary data.</text>
</comment>
<proteinExistence type="predicted"/>
<reference evidence="1" key="1">
    <citation type="submission" date="2020-10" db="EMBL/GenBank/DDBJ databases">
        <title>Taxonomic study of unclassified bacteria belonging to the class Ktedonobacteria.</title>
        <authorList>
            <person name="Yabe S."/>
            <person name="Wang C.M."/>
            <person name="Zheng Y."/>
            <person name="Sakai Y."/>
            <person name="Cavaletti L."/>
            <person name="Monciardini P."/>
            <person name="Donadio S."/>
        </authorList>
    </citation>
    <scope>NUCLEOTIDE SEQUENCE</scope>
    <source>
        <strain evidence="1">SOSP1-1</strain>
    </source>
</reference>
<evidence type="ECO:0000313" key="2">
    <source>
        <dbReference type="Proteomes" id="UP000612362"/>
    </source>
</evidence>
<dbReference type="EMBL" id="BNJF01000006">
    <property type="protein sequence ID" value="GHO49943.1"/>
    <property type="molecule type" value="Genomic_DNA"/>
</dbReference>
<gene>
    <name evidence="1" type="ORF">KSX_81060</name>
</gene>
<sequence length="72" mass="8377">MNGSSTALDAVWAEMARFIRVNGRRNRIQPEEHEGKRLDKWGFSRVPPDSNSSRNYGQEELVKESFMYMNAK</sequence>
<evidence type="ECO:0000313" key="1">
    <source>
        <dbReference type="EMBL" id="GHO49943.1"/>
    </source>
</evidence>
<protein>
    <submittedName>
        <fullName evidence="1">Uncharacterized protein</fullName>
    </submittedName>
</protein>
<name>A0A8J3I9Y4_9CHLR</name>